<accession>A0ABT6VCG3</accession>
<dbReference type="Proteomes" id="UP001243403">
    <property type="component" value="Unassembled WGS sequence"/>
</dbReference>
<evidence type="ECO:0000313" key="4">
    <source>
        <dbReference type="Proteomes" id="UP001243403"/>
    </source>
</evidence>
<dbReference type="EMBL" id="JASCRZ010000006">
    <property type="protein sequence ID" value="MDI5895913.1"/>
    <property type="molecule type" value="Genomic_DNA"/>
</dbReference>
<sequence>MKIEKINLPESITSQVELKAVKMERLNNVVLIAGKNGSGKSRLLKLIKDQVPDIPNTSKISELNKNIAQYKIHISQEETKIKAIDFELTKNTLVQAQIDSLNEQKKNSERNIIAYNNEIKNWKNEVHKASYFAFFPEKEDNVLVDFVPHSLTLKDSYTISPQELDRYANHVYNIGTNNISEGTIPAIEKIQKKWVNANTVTTDDLNISLEEKSKIDEDYDRLKKYIKLFLNTDLKRNKDGYPEIFNMRIGVAQLSNGQKILLQFCMALFAQEVSLENLIIFMDEPENHLHPAALIEVLEKITPHVKNGQVWIATHSINVLAHFDPSNIWYIENGEISYAGNVPRTVLKGLLGDDDEIEKLSNFLALPAQMASNNFAFESLFYPNVLITGSEDPQVKQIHGIIKDRATRNDKLKVLDFGVGKGRLLSTIYENERLRNSDVTDWLDFYGYDIFDTHKEICNKAFVNIYGNCENRYFNEAKDLMVKHDENTFDFIVMCNVFHEIEPKYWLNLFNSVTSLFKLLKKDGYLLIIEDQFLAVGEKAHSKGFLVFDELEFKKLFKITSTDDYLSTDYRKDGRLKSHHIPKNCITRIDTISKKEALEILLQNSKDQIKSLRKVNNPTFKTGKSHGFWAQQLANASLALEEL</sequence>
<dbReference type="PANTHER" id="PTHR43581:SF4">
    <property type="entry name" value="ATP_GTP PHOSPHATASE"/>
    <property type="match status" value="1"/>
</dbReference>
<dbReference type="SUPFAM" id="SSF52540">
    <property type="entry name" value="P-loop containing nucleoside triphosphate hydrolases"/>
    <property type="match status" value="1"/>
</dbReference>
<reference evidence="3 4" key="1">
    <citation type="submission" date="2023-04" db="EMBL/GenBank/DDBJ databases">
        <title>Two novel species of Flavobacterium.</title>
        <authorList>
            <person name="Liu Q."/>
            <person name="Xin Y.-H."/>
        </authorList>
    </citation>
    <scope>NUCLEOTIDE SEQUENCE [LARGE SCALE GENOMIC DNA]</scope>
    <source>
        <strain evidence="3 4">LB1P51</strain>
    </source>
</reference>
<organism evidence="3 4">
    <name type="scientific">Flavobacterium algoritolerans</name>
    <dbReference type="NCBI Taxonomy" id="3041254"/>
    <lineage>
        <taxon>Bacteria</taxon>
        <taxon>Pseudomonadati</taxon>
        <taxon>Bacteroidota</taxon>
        <taxon>Flavobacteriia</taxon>
        <taxon>Flavobacteriales</taxon>
        <taxon>Flavobacteriaceae</taxon>
        <taxon>Flavobacterium</taxon>
    </lineage>
</organism>
<comment type="caution">
    <text evidence="3">The sequence shown here is derived from an EMBL/GenBank/DDBJ whole genome shotgun (WGS) entry which is preliminary data.</text>
</comment>
<feature type="domain" description="ATPase AAA-type core" evidence="2">
    <location>
        <begin position="252"/>
        <end position="320"/>
    </location>
</feature>
<gene>
    <name evidence="3" type="ORF">QLS65_13515</name>
</gene>
<dbReference type="Gene3D" id="3.40.50.150">
    <property type="entry name" value="Vaccinia Virus protein VP39"/>
    <property type="match status" value="1"/>
</dbReference>
<protein>
    <submittedName>
        <fullName evidence="3">AAA family ATPase</fullName>
    </submittedName>
</protein>
<dbReference type="RefSeq" id="WP_282718372.1">
    <property type="nucleotide sequence ID" value="NZ_JASCRZ010000006.1"/>
</dbReference>
<name>A0ABT6VCG3_9FLAO</name>
<keyword evidence="4" id="KW-1185">Reference proteome</keyword>
<evidence type="ECO:0000259" key="2">
    <source>
        <dbReference type="Pfam" id="PF13304"/>
    </source>
</evidence>
<dbReference type="InterPro" id="IPR051396">
    <property type="entry name" value="Bact_Antivir_Def_Nuclease"/>
</dbReference>
<dbReference type="SUPFAM" id="SSF53335">
    <property type="entry name" value="S-adenosyl-L-methionine-dependent methyltransferases"/>
    <property type="match status" value="1"/>
</dbReference>
<keyword evidence="1" id="KW-0175">Coiled coil</keyword>
<dbReference type="InterPro" id="IPR029063">
    <property type="entry name" value="SAM-dependent_MTases_sf"/>
</dbReference>
<dbReference type="Pfam" id="PF13489">
    <property type="entry name" value="Methyltransf_23"/>
    <property type="match status" value="1"/>
</dbReference>
<dbReference type="InterPro" id="IPR003959">
    <property type="entry name" value="ATPase_AAA_core"/>
</dbReference>
<proteinExistence type="predicted"/>
<dbReference type="InterPro" id="IPR027417">
    <property type="entry name" value="P-loop_NTPase"/>
</dbReference>
<evidence type="ECO:0000313" key="3">
    <source>
        <dbReference type="EMBL" id="MDI5895913.1"/>
    </source>
</evidence>
<dbReference type="Pfam" id="PF13304">
    <property type="entry name" value="AAA_21"/>
    <property type="match status" value="1"/>
</dbReference>
<feature type="coiled-coil region" evidence="1">
    <location>
        <begin position="60"/>
        <end position="125"/>
    </location>
</feature>
<evidence type="ECO:0000256" key="1">
    <source>
        <dbReference type="SAM" id="Coils"/>
    </source>
</evidence>
<dbReference type="Gene3D" id="3.40.50.300">
    <property type="entry name" value="P-loop containing nucleotide triphosphate hydrolases"/>
    <property type="match status" value="1"/>
</dbReference>
<dbReference type="PANTHER" id="PTHR43581">
    <property type="entry name" value="ATP/GTP PHOSPHATASE"/>
    <property type="match status" value="1"/>
</dbReference>